<dbReference type="InterPro" id="IPR036869">
    <property type="entry name" value="J_dom_sf"/>
</dbReference>
<protein>
    <submittedName>
        <fullName evidence="2">Chaperone DnaJ protein</fullName>
    </submittedName>
</protein>
<organism evidence="2 4">
    <name type="scientific">Trypanosoma theileri</name>
    <dbReference type="NCBI Taxonomy" id="67003"/>
    <lineage>
        <taxon>Eukaryota</taxon>
        <taxon>Discoba</taxon>
        <taxon>Euglenozoa</taxon>
        <taxon>Kinetoplastea</taxon>
        <taxon>Metakinetoplastina</taxon>
        <taxon>Trypanosomatida</taxon>
        <taxon>Trypanosomatidae</taxon>
        <taxon>Trypanosoma</taxon>
    </lineage>
</organism>
<feature type="domain" description="J" evidence="1">
    <location>
        <begin position="47"/>
        <end position="107"/>
    </location>
</feature>
<accession>A0A1X0P1P0</accession>
<evidence type="ECO:0000259" key="1">
    <source>
        <dbReference type="PROSITE" id="PS50076"/>
    </source>
</evidence>
<dbReference type="PROSITE" id="PS50076">
    <property type="entry name" value="DNAJ_2"/>
    <property type="match status" value="1"/>
</dbReference>
<dbReference type="AlphaFoldDB" id="A0A1X0P1P0"/>
<dbReference type="EMBL" id="NBCO01000007">
    <property type="protein sequence ID" value="ORC90818.1"/>
    <property type="molecule type" value="Genomic_DNA"/>
</dbReference>
<dbReference type="OrthoDB" id="239673at2759"/>
<dbReference type="Proteomes" id="UP000192257">
    <property type="component" value="Unassembled WGS sequence"/>
</dbReference>
<gene>
    <name evidence="2" type="ORF">TM35_000072390</name>
    <name evidence="3" type="ORF">TM35_000072420</name>
</gene>
<evidence type="ECO:0000313" key="3">
    <source>
        <dbReference type="EMBL" id="ORC90818.1"/>
    </source>
</evidence>
<dbReference type="InterPro" id="IPR001623">
    <property type="entry name" value="DnaJ_domain"/>
</dbReference>
<dbReference type="GeneID" id="39983465"/>
<dbReference type="CDD" id="cd06257">
    <property type="entry name" value="DnaJ"/>
    <property type="match status" value="1"/>
</dbReference>
<comment type="caution">
    <text evidence="2">The sequence shown here is derived from an EMBL/GenBank/DDBJ whole genome shotgun (WGS) entry which is preliminary data.</text>
</comment>
<dbReference type="SMART" id="SM00271">
    <property type="entry name" value="DnaJ"/>
    <property type="match status" value="1"/>
</dbReference>
<dbReference type="EMBL" id="NBCO01000007">
    <property type="protein sequence ID" value="ORC90815.1"/>
    <property type="molecule type" value="Genomic_DNA"/>
</dbReference>
<evidence type="ECO:0000313" key="2">
    <source>
        <dbReference type="EMBL" id="ORC90815.1"/>
    </source>
</evidence>
<dbReference type="SUPFAM" id="SSF46565">
    <property type="entry name" value="Chaperone J-domain"/>
    <property type="match status" value="1"/>
</dbReference>
<name>A0A1X0P1P0_9TRYP</name>
<keyword evidence="4" id="KW-1185">Reference proteome</keyword>
<dbReference type="Gene3D" id="1.10.287.110">
    <property type="entry name" value="DnaJ domain"/>
    <property type="match status" value="1"/>
</dbReference>
<dbReference type="VEuPathDB" id="TriTrypDB:TM35_000072420"/>
<reference evidence="2 4" key="1">
    <citation type="submission" date="2017-03" db="EMBL/GenBank/DDBJ databases">
        <title>An alternative strategy for trypanosome survival in the mammalian bloodstream revealed through genome and transcriptome analysis of the ubiquitous bovine parasite Trypanosoma (Megatrypanum) theileri.</title>
        <authorList>
            <person name="Kelly S."/>
            <person name="Ivens A."/>
            <person name="Mott A."/>
            <person name="O'Neill E."/>
            <person name="Emms D."/>
            <person name="Macleod O."/>
            <person name="Voorheis P."/>
            <person name="Matthews J."/>
            <person name="Matthews K."/>
            <person name="Carrington M."/>
        </authorList>
    </citation>
    <scope>NUCLEOTIDE SEQUENCE [LARGE SCALE GENOMIC DNA]</scope>
    <source>
        <strain evidence="2">Edinburgh</strain>
    </source>
</reference>
<evidence type="ECO:0000313" key="4">
    <source>
        <dbReference type="Proteomes" id="UP000192257"/>
    </source>
</evidence>
<dbReference type="VEuPathDB" id="TriTrypDB:TM35_000072390"/>
<dbReference type="RefSeq" id="XP_028884881.1">
    <property type="nucleotide sequence ID" value="XM_029023685.1"/>
</dbReference>
<sequence>MIGKGSLKRVCFSLCTQVPIYQYVSGTSRCFISSKGHGEDFSLSGRCPFKTLGISQSSSIEAVKTAYRAKCRTEHPDVGGTDEGFRKIAWAYEECTRRVHERYRKNDGENTSESVNMEDKQWRDENHKQESSTWYESRTELHRRQRQMFYAAFSHSRSIEEMEELLLSSLRSHCFDIIDVSEPLALLLRRLHLITGYGETHLQACFAAMDNWEQYTERRAGAGLYHILLQLYTDFPKPGLTETIITESVETLLERMHTKGLEYDDWTLTLAHKAYRASPWPT</sequence>
<proteinExistence type="predicted"/>